<dbReference type="CDD" id="cd03443">
    <property type="entry name" value="PaaI_thioesterase"/>
    <property type="match status" value="1"/>
</dbReference>
<dbReference type="RefSeq" id="WP_070010061.1">
    <property type="nucleotide sequence ID" value="NZ_LJGS01000038.1"/>
</dbReference>
<protein>
    <recommendedName>
        <fullName evidence="4">Thioesterase domain-containing protein</fullName>
    </recommendedName>
</protein>
<keyword evidence="2" id="KW-0378">Hydrolase</keyword>
<dbReference type="AlphaFoldDB" id="A0A1E7JSF3"/>
<evidence type="ECO:0000256" key="2">
    <source>
        <dbReference type="ARBA" id="ARBA00022801"/>
    </source>
</evidence>
<dbReference type="InterPro" id="IPR029069">
    <property type="entry name" value="HotDog_dom_sf"/>
</dbReference>
<dbReference type="Pfam" id="PF03061">
    <property type="entry name" value="4HBT"/>
    <property type="match status" value="1"/>
</dbReference>
<proteinExistence type="inferred from homology"/>
<feature type="region of interest" description="Disordered" evidence="3">
    <location>
        <begin position="124"/>
        <end position="149"/>
    </location>
</feature>
<dbReference type="GO" id="GO:0061522">
    <property type="term" value="F:1,4-dihydroxy-2-naphthoyl-CoA thioesterase activity"/>
    <property type="evidence" value="ECO:0007669"/>
    <property type="project" value="TreeGrafter"/>
</dbReference>
<evidence type="ECO:0000256" key="3">
    <source>
        <dbReference type="SAM" id="MobiDB-lite"/>
    </source>
</evidence>
<accession>A0A1E7JSF3</accession>
<dbReference type="PANTHER" id="PTHR43240">
    <property type="entry name" value="1,4-DIHYDROXY-2-NAPHTHOYL-COA THIOESTERASE 1"/>
    <property type="match status" value="1"/>
</dbReference>
<reference evidence="5 6" key="1">
    <citation type="journal article" date="2016" name="Front. Microbiol.">
        <title>Comparative Genomics Analysis of Streptomyces Species Reveals Their Adaptation to the Marine Environment and Their Diversity at the Genomic Level.</title>
        <authorList>
            <person name="Tian X."/>
            <person name="Zhang Z."/>
            <person name="Yang T."/>
            <person name="Chen M."/>
            <person name="Li J."/>
            <person name="Chen F."/>
            <person name="Yang J."/>
            <person name="Li W."/>
            <person name="Zhang B."/>
            <person name="Zhang Z."/>
            <person name="Wu J."/>
            <person name="Zhang C."/>
            <person name="Long L."/>
            <person name="Xiao J."/>
        </authorList>
    </citation>
    <scope>NUCLEOTIDE SEQUENCE [LARGE SCALE GENOMIC DNA]</scope>
    <source>
        <strain evidence="5 6">SCSIO 10390</strain>
    </source>
</reference>
<evidence type="ECO:0000259" key="4">
    <source>
        <dbReference type="Pfam" id="PF03061"/>
    </source>
</evidence>
<comment type="caution">
    <text evidence="5">The sequence shown here is derived from an EMBL/GenBank/DDBJ whole genome shotgun (WGS) entry which is preliminary data.</text>
</comment>
<dbReference type="InterPro" id="IPR003736">
    <property type="entry name" value="PAAI_dom"/>
</dbReference>
<feature type="domain" description="Thioesterase" evidence="4">
    <location>
        <begin position="40"/>
        <end position="116"/>
    </location>
</feature>
<dbReference type="SUPFAM" id="SSF54637">
    <property type="entry name" value="Thioesterase/thiol ester dehydrase-isomerase"/>
    <property type="match status" value="1"/>
</dbReference>
<dbReference type="Proteomes" id="UP000176087">
    <property type="component" value="Unassembled WGS sequence"/>
</dbReference>
<gene>
    <name evidence="5" type="ORF">AN215_04775</name>
</gene>
<dbReference type="InterPro" id="IPR006683">
    <property type="entry name" value="Thioestr_dom"/>
</dbReference>
<evidence type="ECO:0000313" key="6">
    <source>
        <dbReference type="Proteomes" id="UP000176087"/>
    </source>
</evidence>
<keyword evidence="6" id="KW-1185">Reference proteome</keyword>
<dbReference type="PANTHER" id="PTHR43240:SF5">
    <property type="entry name" value="1,4-DIHYDROXY-2-NAPHTHOYL-COA THIOESTERASE 1"/>
    <property type="match status" value="1"/>
</dbReference>
<sequence>MMGNGFGTGFEKTVGMDFPEMTADRTVVTCEITPDLLQAYGIVHGGVYCSLVETAASIGAAVWYGDRGNVVGVANHTNFLRAIGSGTVTATATPIHRGRTQQLWLVTVTDDAGRDIARGEVRLTNLPAGDGGPQGGDGQAPAPEQTGSA</sequence>
<evidence type="ECO:0000256" key="1">
    <source>
        <dbReference type="ARBA" id="ARBA00008324"/>
    </source>
</evidence>
<evidence type="ECO:0000313" key="5">
    <source>
        <dbReference type="EMBL" id="OEU91811.1"/>
    </source>
</evidence>
<organism evidence="5 6">
    <name type="scientific">Streptomyces abyssalis</name>
    <dbReference type="NCBI Taxonomy" id="933944"/>
    <lineage>
        <taxon>Bacteria</taxon>
        <taxon>Bacillati</taxon>
        <taxon>Actinomycetota</taxon>
        <taxon>Actinomycetes</taxon>
        <taxon>Kitasatosporales</taxon>
        <taxon>Streptomycetaceae</taxon>
        <taxon>Streptomyces</taxon>
    </lineage>
</organism>
<dbReference type="NCBIfam" id="TIGR00369">
    <property type="entry name" value="unchar_dom_1"/>
    <property type="match status" value="1"/>
</dbReference>
<dbReference type="STRING" id="933944.AN215_04775"/>
<dbReference type="EMBL" id="LJGT01000037">
    <property type="protein sequence ID" value="OEU91811.1"/>
    <property type="molecule type" value="Genomic_DNA"/>
</dbReference>
<name>A0A1E7JSF3_9ACTN</name>
<feature type="compositionally biased region" description="Gly residues" evidence="3">
    <location>
        <begin position="129"/>
        <end position="138"/>
    </location>
</feature>
<dbReference type="PATRIC" id="fig|933944.5.peg.1702"/>
<dbReference type="Gene3D" id="3.10.129.10">
    <property type="entry name" value="Hotdog Thioesterase"/>
    <property type="match status" value="1"/>
</dbReference>
<dbReference type="GO" id="GO:0005829">
    <property type="term" value="C:cytosol"/>
    <property type="evidence" value="ECO:0007669"/>
    <property type="project" value="TreeGrafter"/>
</dbReference>
<comment type="similarity">
    <text evidence="1">Belongs to the thioesterase PaaI family.</text>
</comment>